<dbReference type="CDD" id="cd05374">
    <property type="entry name" value="17beta-HSD-like_SDR_c"/>
    <property type="match status" value="1"/>
</dbReference>
<dbReference type="InterPro" id="IPR036291">
    <property type="entry name" value="NAD(P)-bd_dom_sf"/>
</dbReference>
<keyword evidence="2" id="KW-0560">Oxidoreductase</keyword>
<evidence type="ECO:0000313" key="4">
    <source>
        <dbReference type="EMBL" id="QZA78995.1"/>
    </source>
</evidence>
<reference evidence="4 5" key="1">
    <citation type="submission" date="2021-08" db="EMBL/GenBank/DDBJ databases">
        <title>complete genome sequencing of Deefgea sp. D25.</title>
        <authorList>
            <person name="Bae J.-W."/>
            <person name="Gim D.-H."/>
        </authorList>
    </citation>
    <scope>NUCLEOTIDE SEQUENCE [LARGE SCALE GENOMIC DNA]</scope>
    <source>
        <strain evidence="4 5">D25</strain>
    </source>
</reference>
<organism evidence="4 5">
    <name type="scientific">Deefgea tanakiae</name>
    <dbReference type="NCBI Taxonomy" id="2865840"/>
    <lineage>
        <taxon>Bacteria</taxon>
        <taxon>Pseudomonadati</taxon>
        <taxon>Pseudomonadota</taxon>
        <taxon>Betaproteobacteria</taxon>
        <taxon>Neisseriales</taxon>
        <taxon>Chitinibacteraceae</taxon>
        <taxon>Deefgea</taxon>
    </lineage>
</organism>
<protein>
    <submittedName>
        <fullName evidence="4">SDR family NAD(P)-dependent oxidoreductase</fullName>
    </submittedName>
</protein>
<dbReference type="EMBL" id="CP081150">
    <property type="protein sequence ID" value="QZA78995.1"/>
    <property type="molecule type" value="Genomic_DNA"/>
</dbReference>
<evidence type="ECO:0000256" key="1">
    <source>
        <dbReference type="ARBA" id="ARBA00006484"/>
    </source>
</evidence>
<dbReference type="PROSITE" id="PS00061">
    <property type="entry name" value="ADH_SHORT"/>
    <property type="match status" value="1"/>
</dbReference>
<proteinExistence type="inferred from homology"/>
<evidence type="ECO:0000256" key="3">
    <source>
        <dbReference type="RuleBase" id="RU000363"/>
    </source>
</evidence>
<sequence>MTILRQNLGYLPIVVVSGCSSGIGFCVANGLREIGWRVFATARDEKSVSELMTQGFEALQLDVADSNSIKSCVAEVLARTDGRIDALFNNAGFGVPGAVEDLSRDAMRHQFETNVFGAIELTNAVLPAMRLQGYGTILFNSSVLGFAAMPYRGAYNASKFALEGFVDTLRQELYGTKIDACLIEPGPITSQFRANAAKQFYRWIDIGNSFHTKSYQKMQQRLEKAGPAAPFTLPESAVLDVVKKALTAKKPKIRYRVTTPTKVFWCLKRLLPSRCLDRILLAASGDEPGPSYGRK</sequence>
<dbReference type="SUPFAM" id="SSF51735">
    <property type="entry name" value="NAD(P)-binding Rossmann-fold domains"/>
    <property type="match status" value="1"/>
</dbReference>
<dbReference type="RefSeq" id="WP_221007514.1">
    <property type="nucleotide sequence ID" value="NZ_CP081150.1"/>
</dbReference>
<dbReference type="PROSITE" id="PS51257">
    <property type="entry name" value="PROKAR_LIPOPROTEIN"/>
    <property type="match status" value="1"/>
</dbReference>
<dbReference type="Pfam" id="PF00106">
    <property type="entry name" value="adh_short"/>
    <property type="match status" value="1"/>
</dbReference>
<comment type="similarity">
    <text evidence="1 3">Belongs to the short-chain dehydrogenases/reductases (SDR) family.</text>
</comment>
<dbReference type="Gene3D" id="3.40.50.720">
    <property type="entry name" value="NAD(P)-binding Rossmann-like Domain"/>
    <property type="match status" value="1"/>
</dbReference>
<dbReference type="PRINTS" id="PR00081">
    <property type="entry name" value="GDHRDH"/>
</dbReference>
<dbReference type="InterPro" id="IPR002347">
    <property type="entry name" value="SDR_fam"/>
</dbReference>
<dbReference type="PANTHER" id="PTHR44169:SF6">
    <property type="entry name" value="NADPH-DEPENDENT 1-ACYLDIHYDROXYACETONE PHOSPHATE REDUCTASE"/>
    <property type="match status" value="1"/>
</dbReference>
<keyword evidence="5" id="KW-1185">Reference proteome</keyword>
<evidence type="ECO:0000256" key="2">
    <source>
        <dbReference type="ARBA" id="ARBA00023002"/>
    </source>
</evidence>
<gene>
    <name evidence="4" type="ORF">K4H28_06255</name>
</gene>
<dbReference type="InterPro" id="IPR020904">
    <property type="entry name" value="Sc_DH/Rdtase_CS"/>
</dbReference>
<dbReference type="PRINTS" id="PR00080">
    <property type="entry name" value="SDRFAMILY"/>
</dbReference>
<dbReference type="PANTHER" id="PTHR44169">
    <property type="entry name" value="NADPH-DEPENDENT 1-ACYLDIHYDROXYACETONE PHOSPHATE REDUCTASE"/>
    <property type="match status" value="1"/>
</dbReference>
<accession>A0ABX8ZB22</accession>
<name>A0ABX8ZB22_9NEIS</name>
<dbReference type="Proteomes" id="UP000825679">
    <property type="component" value="Chromosome"/>
</dbReference>
<evidence type="ECO:0000313" key="5">
    <source>
        <dbReference type="Proteomes" id="UP000825679"/>
    </source>
</evidence>